<dbReference type="PANTHER" id="PTHR11432">
    <property type="entry name" value="NADH DEHYDROGENASE SUBUNIT 1"/>
    <property type="match status" value="1"/>
</dbReference>
<evidence type="ECO:0000256" key="3">
    <source>
        <dbReference type="ARBA" id="ARBA00010535"/>
    </source>
</evidence>
<evidence type="ECO:0000256" key="11">
    <source>
        <dbReference type="RuleBase" id="RU000473"/>
    </source>
</evidence>
<name>A0A6J4EEM6_9ACAR</name>
<dbReference type="Pfam" id="PF00146">
    <property type="entry name" value="NADHdh"/>
    <property type="match status" value="1"/>
</dbReference>
<dbReference type="EMBL" id="LC552027">
    <property type="protein sequence ID" value="BCG28142.1"/>
    <property type="molecule type" value="Genomic_DNA"/>
</dbReference>
<geneLocation type="mitochondrion" evidence="13"/>
<keyword evidence="5" id="KW-0813">Transport</keyword>
<evidence type="ECO:0000256" key="10">
    <source>
        <dbReference type="RuleBase" id="RU000471"/>
    </source>
</evidence>
<keyword evidence="7 12" id="KW-1133">Transmembrane helix</keyword>
<evidence type="ECO:0000256" key="6">
    <source>
        <dbReference type="ARBA" id="ARBA00022692"/>
    </source>
</evidence>
<dbReference type="GO" id="GO:0009060">
    <property type="term" value="P:aerobic respiration"/>
    <property type="evidence" value="ECO:0007669"/>
    <property type="project" value="TreeGrafter"/>
</dbReference>
<keyword evidence="8 11" id="KW-0830">Ubiquinone</keyword>
<feature type="transmembrane region" description="Helical" evidence="12">
    <location>
        <begin position="137"/>
        <end position="158"/>
    </location>
</feature>
<sequence>MFNFIVLIVLILLSVAFFTLFEVKTLASFHLRPGPDKISLGGVLQPIADFLKLFFKTDFFLFFYFSTFYILAPSLGVFLSVFIWVNYFSPFSFFSFMWGILLFFFVSSVSVYSLLWGGVFSGSFYSKVGSFRSSIQAVSYEVSMVFIFFSFIFLFFTFSLFDFFLESSKFYVLLLSLPLFFCWGFSCLAETGRSPFDFIEGESELVSGFNTEFYSEMFIFIFLSEYSFILFLCIITAMLTGFKLFLMKVFLFALSFIWVRASFPRFRFDLLMMFCWKSILPLALGGACFLFLCSFYF</sequence>
<dbReference type="EC" id="7.1.1.2" evidence="11"/>
<evidence type="ECO:0000256" key="1">
    <source>
        <dbReference type="ARBA" id="ARBA00003257"/>
    </source>
</evidence>
<dbReference type="AlphaFoldDB" id="A0A6J4EEM6"/>
<reference evidence="13" key="2">
    <citation type="submission" date="2020-05" db="EMBL/GenBank/DDBJ databases">
        <authorList>
            <person name="Hiruta S."/>
            <person name="Shimano S."/>
        </authorList>
    </citation>
    <scope>NUCLEOTIDE SEQUENCE</scope>
    <source>
        <strain evidence="13">NMsp2</strain>
    </source>
</reference>
<evidence type="ECO:0000256" key="8">
    <source>
        <dbReference type="ARBA" id="ARBA00023075"/>
    </source>
</evidence>
<feature type="transmembrane region" description="Helical" evidence="12">
    <location>
        <begin position="245"/>
        <end position="263"/>
    </location>
</feature>
<feature type="transmembrane region" description="Helical" evidence="12">
    <location>
        <begin position="270"/>
        <end position="292"/>
    </location>
</feature>
<proteinExistence type="inferred from homology"/>
<dbReference type="GO" id="GO:0005743">
    <property type="term" value="C:mitochondrial inner membrane"/>
    <property type="evidence" value="ECO:0007669"/>
    <property type="project" value="UniProtKB-SubCell"/>
</dbReference>
<evidence type="ECO:0000313" key="13">
    <source>
        <dbReference type="EMBL" id="BCG28142.1"/>
    </source>
</evidence>
<evidence type="ECO:0000256" key="12">
    <source>
        <dbReference type="SAM" id="Phobius"/>
    </source>
</evidence>
<protein>
    <recommendedName>
        <fullName evidence="4 11">NADH-ubiquinone oxidoreductase chain 1</fullName>
        <ecNumber evidence="11">7.1.1.2</ecNumber>
    </recommendedName>
</protein>
<keyword evidence="10" id="KW-0520">NAD</keyword>
<organism evidence="13">
    <name type="scientific">Hygrobates taniguchii</name>
    <dbReference type="NCBI Taxonomy" id="2759127"/>
    <lineage>
        <taxon>Eukaryota</taxon>
        <taxon>Metazoa</taxon>
        <taxon>Ecdysozoa</taxon>
        <taxon>Arthropoda</taxon>
        <taxon>Chelicerata</taxon>
        <taxon>Arachnida</taxon>
        <taxon>Acari</taxon>
        <taxon>Acariformes</taxon>
        <taxon>Trombidiformes</taxon>
        <taxon>Prostigmata</taxon>
        <taxon>Anystina</taxon>
        <taxon>Parasitengona</taxon>
        <taxon>Hydracarina</taxon>
        <taxon>Hygrobatoidea</taxon>
        <taxon>Hygrobatidae</taxon>
        <taxon>Hygrobates</taxon>
    </lineage>
</organism>
<feature type="transmembrane region" description="Helical" evidence="12">
    <location>
        <begin position="91"/>
        <end position="116"/>
    </location>
</feature>
<comment type="subcellular location">
    <subcellularLocation>
        <location evidence="10">Mitochondrion inner membrane</location>
        <topology evidence="10">Multi-pass membrane protein</topology>
    </subcellularLocation>
    <subcellularLocation>
        <location evidence="2">Mitochondrion membrane</location>
        <topology evidence="2">Multi-pass membrane protein</topology>
    </subcellularLocation>
</comment>
<dbReference type="GO" id="GO:0003954">
    <property type="term" value="F:NADH dehydrogenase activity"/>
    <property type="evidence" value="ECO:0007669"/>
    <property type="project" value="TreeGrafter"/>
</dbReference>
<evidence type="ECO:0000256" key="7">
    <source>
        <dbReference type="ARBA" id="ARBA00022989"/>
    </source>
</evidence>
<feature type="transmembrane region" description="Helical" evidence="12">
    <location>
        <begin position="170"/>
        <end position="189"/>
    </location>
</feature>
<comment type="similarity">
    <text evidence="3 10">Belongs to the complex I subunit 1 family.</text>
</comment>
<accession>A0A6J4EEM6</accession>
<dbReference type="PROSITE" id="PS00668">
    <property type="entry name" value="COMPLEX1_ND1_2"/>
    <property type="match status" value="1"/>
</dbReference>
<evidence type="ECO:0000256" key="5">
    <source>
        <dbReference type="ARBA" id="ARBA00022448"/>
    </source>
</evidence>
<evidence type="ECO:0000256" key="4">
    <source>
        <dbReference type="ARBA" id="ARBA00021009"/>
    </source>
</evidence>
<comment type="function">
    <text evidence="1">Core subunit of the mitochondrial membrane respiratory chain NADH dehydrogenase (Complex I) that is believed to belong to the minimal assembly required for catalysis. Complex I functions in the transfer of electrons from NADH to the respiratory chain. The immediate electron acceptor for the enzyme is believed to be ubiquinone.</text>
</comment>
<feature type="transmembrane region" description="Helical" evidence="12">
    <location>
        <begin position="217"/>
        <end position="239"/>
    </location>
</feature>
<reference evidence="13" key="1">
    <citation type="journal article" date="2020" name="Mitochondrial DNA Part B Resour">
        <title>Complete mitochondrial genomes of two water mite species: Hygrobates (H.) longiporus and Hygrobates (rivobates) taniguchii (Acari, Trombidiformes, Hygrobatoidea).</title>
        <authorList>
            <person name="Hiruta S.F."/>
            <person name="Morimoto S."/>
            <person name="Yoshinari G."/>
            <person name="Goldschmidt T."/>
            <person name="Nishikawa K."/>
            <person name="Shimano S."/>
        </authorList>
    </citation>
    <scope>NUCLEOTIDE SEQUENCE</scope>
    <source>
        <strain evidence="13">NMsp2</strain>
    </source>
</reference>
<gene>
    <name evidence="13" type="primary">ND1</name>
</gene>
<dbReference type="InterPro" id="IPR001694">
    <property type="entry name" value="NADH_UbQ_OxRdtase_su1/FPO"/>
</dbReference>
<keyword evidence="9 12" id="KW-0472">Membrane</keyword>
<dbReference type="PANTHER" id="PTHR11432:SF3">
    <property type="entry name" value="NADH-UBIQUINONE OXIDOREDUCTASE CHAIN 1"/>
    <property type="match status" value="1"/>
</dbReference>
<dbReference type="InterPro" id="IPR018086">
    <property type="entry name" value="NADH_UbQ_OxRdtase_su1_CS"/>
</dbReference>
<keyword evidence="6 10" id="KW-0812">Transmembrane</keyword>
<dbReference type="GO" id="GO:0008137">
    <property type="term" value="F:NADH dehydrogenase (ubiquinone) activity"/>
    <property type="evidence" value="ECO:0007669"/>
    <property type="project" value="UniProtKB-EC"/>
</dbReference>
<comment type="catalytic activity">
    <reaction evidence="11">
        <text>a ubiquinone + NADH + 5 H(+)(in) = a ubiquinol + NAD(+) + 4 H(+)(out)</text>
        <dbReference type="Rhea" id="RHEA:29091"/>
        <dbReference type="Rhea" id="RHEA-COMP:9565"/>
        <dbReference type="Rhea" id="RHEA-COMP:9566"/>
        <dbReference type="ChEBI" id="CHEBI:15378"/>
        <dbReference type="ChEBI" id="CHEBI:16389"/>
        <dbReference type="ChEBI" id="CHEBI:17976"/>
        <dbReference type="ChEBI" id="CHEBI:57540"/>
        <dbReference type="ChEBI" id="CHEBI:57945"/>
        <dbReference type="EC" id="7.1.1.2"/>
    </reaction>
</comment>
<keyword evidence="11 13" id="KW-0496">Mitochondrion</keyword>
<evidence type="ECO:0000256" key="9">
    <source>
        <dbReference type="ARBA" id="ARBA00023136"/>
    </source>
</evidence>
<feature type="transmembrane region" description="Helical" evidence="12">
    <location>
        <begin position="6"/>
        <end position="23"/>
    </location>
</feature>
<feature type="transmembrane region" description="Helical" evidence="12">
    <location>
        <begin position="59"/>
        <end position="85"/>
    </location>
</feature>
<evidence type="ECO:0000256" key="2">
    <source>
        <dbReference type="ARBA" id="ARBA00004225"/>
    </source>
</evidence>